<dbReference type="RefSeq" id="WP_094995311.1">
    <property type="nucleotide sequence ID" value="NZ_NQKI01000062.1"/>
</dbReference>
<dbReference type="InterPro" id="IPR011006">
    <property type="entry name" value="CheY-like_superfamily"/>
</dbReference>
<keyword evidence="1 2" id="KW-0597">Phosphoprotein</keyword>
<evidence type="ECO:0000256" key="1">
    <source>
        <dbReference type="ARBA" id="ARBA00022553"/>
    </source>
</evidence>
<dbReference type="InterPro" id="IPR050595">
    <property type="entry name" value="Bact_response_regulator"/>
</dbReference>
<comment type="caution">
    <text evidence="4">The sequence shown here is derived from an EMBL/GenBank/DDBJ whole genome shotgun (WGS) entry which is preliminary data.</text>
</comment>
<proteinExistence type="predicted"/>
<reference evidence="4 5" key="1">
    <citation type="submission" date="2017-08" db="EMBL/GenBank/DDBJ databases">
        <title>Genomic and metabolic characterisation of spoilage-associated Pseudomonas species.</title>
        <authorList>
            <person name="Stanborough T."/>
            <person name="Fegan N."/>
            <person name="Powell S.M."/>
            <person name="Singh T."/>
            <person name="Tamplin M.L."/>
            <person name="Chandry P.S."/>
        </authorList>
    </citation>
    <scope>NUCLEOTIDE SEQUENCE [LARGE SCALE GENOMIC DNA]</scope>
    <source>
        <strain evidence="4 5">L1802</strain>
    </source>
</reference>
<dbReference type="Gene3D" id="3.40.50.2300">
    <property type="match status" value="1"/>
</dbReference>
<evidence type="ECO:0000256" key="2">
    <source>
        <dbReference type="PROSITE-ProRule" id="PRU00169"/>
    </source>
</evidence>
<gene>
    <name evidence="4" type="ORF">CJF39_22000</name>
</gene>
<dbReference type="EMBL" id="NQKI01000062">
    <property type="protein sequence ID" value="OZY57339.1"/>
    <property type="molecule type" value="Genomic_DNA"/>
</dbReference>
<dbReference type="PANTHER" id="PTHR44591:SF3">
    <property type="entry name" value="RESPONSE REGULATORY DOMAIN-CONTAINING PROTEIN"/>
    <property type="match status" value="1"/>
</dbReference>
<dbReference type="SUPFAM" id="SSF52172">
    <property type="entry name" value="CheY-like"/>
    <property type="match status" value="1"/>
</dbReference>
<evidence type="ECO:0000313" key="5">
    <source>
        <dbReference type="Proteomes" id="UP000215788"/>
    </source>
</evidence>
<evidence type="ECO:0000313" key="4">
    <source>
        <dbReference type="EMBL" id="OZY57339.1"/>
    </source>
</evidence>
<protein>
    <submittedName>
        <fullName evidence="4">Response regulator</fullName>
    </submittedName>
</protein>
<name>A0A266N4C6_9PSED</name>
<dbReference type="Pfam" id="PF00072">
    <property type="entry name" value="Response_reg"/>
    <property type="match status" value="1"/>
</dbReference>
<dbReference type="SMART" id="SM00448">
    <property type="entry name" value="REC"/>
    <property type="match status" value="1"/>
</dbReference>
<dbReference type="InterPro" id="IPR001789">
    <property type="entry name" value="Sig_transdc_resp-reg_receiver"/>
</dbReference>
<dbReference type="GO" id="GO:0000160">
    <property type="term" value="P:phosphorelay signal transduction system"/>
    <property type="evidence" value="ECO:0007669"/>
    <property type="project" value="InterPro"/>
</dbReference>
<dbReference type="AlphaFoldDB" id="A0A266N4C6"/>
<dbReference type="OrthoDB" id="6984387at2"/>
<dbReference type="Proteomes" id="UP000215788">
    <property type="component" value="Unassembled WGS sequence"/>
</dbReference>
<feature type="domain" description="Response regulatory" evidence="3">
    <location>
        <begin position="14"/>
        <end position="127"/>
    </location>
</feature>
<dbReference type="PROSITE" id="PS50110">
    <property type="entry name" value="RESPONSE_REGULATORY"/>
    <property type="match status" value="1"/>
</dbReference>
<organism evidence="4 5">
    <name type="scientific">Pseudomonas lundensis</name>
    <dbReference type="NCBI Taxonomy" id="86185"/>
    <lineage>
        <taxon>Bacteria</taxon>
        <taxon>Pseudomonadati</taxon>
        <taxon>Pseudomonadota</taxon>
        <taxon>Gammaproteobacteria</taxon>
        <taxon>Pseudomonadales</taxon>
        <taxon>Pseudomonadaceae</taxon>
        <taxon>Pseudomonas</taxon>
    </lineage>
</organism>
<accession>A0A266N4C6</accession>
<evidence type="ECO:0000259" key="3">
    <source>
        <dbReference type="PROSITE" id="PS50110"/>
    </source>
</evidence>
<dbReference type="PANTHER" id="PTHR44591">
    <property type="entry name" value="STRESS RESPONSE REGULATOR PROTEIN 1"/>
    <property type="match status" value="1"/>
</dbReference>
<feature type="modified residue" description="4-aspartylphosphate" evidence="2">
    <location>
        <position position="65"/>
    </location>
</feature>
<sequence length="138" mass="15023">MYVNREGLLPILGGVIIVEDDPTLRELMVDIVEEVGAEALAFETADDALTYLLQSHEKCRLVIADHGVPGQIQGTEFIEMVRGKWPTIASILTSGALIDPASVPPSTIYLHKPWSLDDLIGAMASLLQPGFQIQKAQE</sequence>